<feature type="region of interest" description="Disordered" evidence="3">
    <location>
        <begin position="1"/>
        <end position="21"/>
    </location>
</feature>
<dbReference type="EMBL" id="JAWCUI010000071">
    <property type="protein sequence ID" value="KAL1889648.1"/>
    <property type="molecule type" value="Genomic_DNA"/>
</dbReference>
<dbReference type="PROSITE" id="PS50048">
    <property type="entry name" value="ZN2_CY6_FUNGAL_2"/>
    <property type="match status" value="1"/>
</dbReference>
<keyword evidence="1" id="KW-0479">Metal-binding</keyword>
<dbReference type="CDD" id="cd12148">
    <property type="entry name" value="fungal_TF_MHR"/>
    <property type="match status" value="1"/>
</dbReference>
<dbReference type="PANTHER" id="PTHR47425">
    <property type="entry name" value="FARB-RELATED"/>
    <property type="match status" value="1"/>
</dbReference>
<feature type="region of interest" description="Disordered" evidence="3">
    <location>
        <begin position="307"/>
        <end position="371"/>
    </location>
</feature>
<dbReference type="SUPFAM" id="SSF57701">
    <property type="entry name" value="Zn2/Cys6 DNA-binding domain"/>
    <property type="match status" value="1"/>
</dbReference>
<proteinExistence type="predicted"/>
<reference evidence="5 6" key="1">
    <citation type="journal article" date="2024" name="IMA Fungus">
        <title>IMA Genome - F19 : A genome assembly and annotation guide to empower mycologists, including annotated draft genome sequences of Ceratocystis pirilliformis, Diaporthe australafricana, Fusarium ophioides, Paecilomyces lecythidis, and Sporothrix stenoceras.</title>
        <authorList>
            <person name="Aylward J."/>
            <person name="Wilson A.M."/>
            <person name="Visagie C.M."/>
            <person name="Spraker J."/>
            <person name="Barnes I."/>
            <person name="Buitendag C."/>
            <person name="Ceriani C."/>
            <person name="Del Mar Angel L."/>
            <person name="du Plessis D."/>
            <person name="Fuchs T."/>
            <person name="Gasser K."/>
            <person name="Kramer D."/>
            <person name="Li W."/>
            <person name="Munsamy K."/>
            <person name="Piso A."/>
            <person name="Price J.L."/>
            <person name="Sonnekus B."/>
            <person name="Thomas C."/>
            <person name="van der Nest A."/>
            <person name="van Dijk A."/>
            <person name="van Heerden A."/>
            <person name="van Vuuren N."/>
            <person name="Yilmaz N."/>
            <person name="Duong T.A."/>
            <person name="van der Merwe N.A."/>
            <person name="Wingfield M.J."/>
            <person name="Wingfield B.D."/>
        </authorList>
    </citation>
    <scope>NUCLEOTIDE SEQUENCE [LARGE SCALE GENOMIC DNA]</scope>
    <source>
        <strain evidence="5 6">CMW 5346</strain>
    </source>
</reference>
<keyword evidence="6" id="KW-1185">Reference proteome</keyword>
<evidence type="ECO:0000256" key="3">
    <source>
        <dbReference type="SAM" id="MobiDB-lite"/>
    </source>
</evidence>
<keyword evidence="2" id="KW-0539">Nucleus</keyword>
<dbReference type="InterPro" id="IPR007219">
    <property type="entry name" value="XnlR_reg_dom"/>
</dbReference>
<name>A0ABR3YP18_9PEZI</name>
<dbReference type="CDD" id="cd00067">
    <property type="entry name" value="GAL4"/>
    <property type="match status" value="1"/>
</dbReference>
<dbReference type="Gene3D" id="4.10.240.10">
    <property type="entry name" value="Zn(2)-C6 fungal-type DNA-binding domain"/>
    <property type="match status" value="1"/>
</dbReference>
<dbReference type="InterPro" id="IPR052761">
    <property type="entry name" value="Fungal_Detox/Toxin_TFs"/>
</dbReference>
<dbReference type="InterPro" id="IPR001138">
    <property type="entry name" value="Zn2Cys6_DnaBD"/>
</dbReference>
<evidence type="ECO:0000256" key="2">
    <source>
        <dbReference type="ARBA" id="ARBA00023242"/>
    </source>
</evidence>
<dbReference type="Pfam" id="PF00172">
    <property type="entry name" value="Zn_clus"/>
    <property type="match status" value="1"/>
</dbReference>
<sequence length="863" mass="95080">MSTAPAPSSSNPAAQNDTTKRRRASRACLACRARKVRCDVVLCGKPCTNCRLDFSECVVQLRRKNRTIVVPSNNRLLSVKETSESEDDSTHSNTANTKTEPTVSSTHLTTLPTQPDTRDNEVNSMPPFEWNDAIASMLPTVEPAATTRSHPSISVSDAPSGESLGFDPSMGSDSSFSDHGLGGDNDLDELDMLLNMEEDDQQHKTQKTDDAPLTLSQPPLDDEPMSYELLSHTVDNFSLYGGGLNGTTHDTTGYSYASSSSEAWQRMHFPFSSSLFTTANANIVSMPFSAAMDVDSAGLGLDMVMPPESGVLPPRQMKVRTREPTPEATPQPQQDMTPESTPVCAEEESAAVPATTTTTTTDVPGAAPTTTGLPLIAATKTTATRSNNTTNANTNSGPAFVIFSRYPFLSSKTLWKLDHEDDAQLLEQRGCLHVPKKPILDEFMKKYFLHVHPMVPLLNEHDFWAMYNSPTPQTKAFGQMSLFVFQAMLFIVSPFVSQSTLSQLGFSTVPEARANFYRRAKTLFNLEEGRDDISTAQGALMLTYHSPNMKDRTNSFWMSTAIHFARNANAHRYYDLDEPKNAFKLGITKPSLTIQRRTYLKRLWWCCVLRDKVMSLGMRRPMLIGPADFDVVRPGLNEHDCSDEIPGSSVYSPATKRVISQVFCALCELAGILTGVLDVCYPASGTRPRSDRPPAMVAQDYVAKLDAWYETSASQFQNSLSRIGNNVEDQLVLVTNAAYIYYYIARASVYNYLSHVLATHPEAAASSETTWGSPPAKVDESFRGVTKSLAELKRRDLVRYLPNTFVSMAILPFKWHVASVRVTGGKVSGKETDLTVYYAVFKGFGEIYEMTDSALQSVGTITA</sequence>
<feature type="region of interest" description="Disordered" evidence="3">
    <location>
        <begin position="143"/>
        <end position="187"/>
    </location>
</feature>
<dbReference type="SMART" id="SM00066">
    <property type="entry name" value="GAL4"/>
    <property type="match status" value="1"/>
</dbReference>
<comment type="caution">
    <text evidence="5">The sequence shown here is derived from an EMBL/GenBank/DDBJ whole genome shotgun (WGS) entry which is preliminary data.</text>
</comment>
<gene>
    <name evidence="5" type="ORF">Sste5346_008767</name>
</gene>
<feature type="compositionally biased region" description="Low complexity" evidence="3">
    <location>
        <begin position="1"/>
        <end position="14"/>
    </location>
</feature>
<feature type="region of interest" description="Disordered" evidence="3">
    <location>
        <begin position="79"/>
        <end position="127"/>
    </location>
</feature>
<evidence type="ECO:0000313" key="6">
    <source>
        <dbReference type="Proteomes" id="UP001583186"/>
    </source>
</evidence>
<dbReference type="PANTHER" id="PTHR47425:SF2">
    <property type="entry name" value="FARB-RELATED"/>
    <property type="match status" value="1"/>
</dbReference>
<dbReference type="InterPro" id="IPR036864">
    <property type="entry name" value="Zn2-C6_fun-type_DNA-bd_sf"/>
</dbReference>
<feature type="compositionally biased region" description="Polar residues" evidence="3">
    <location>
        <begin position="91"/>
        <end position="115"/>
    </location>
</feature>
<evidence type="ECO:0000313" key="5">
    <source>
        <dbReference type="EMBL" id="KAL1889648.1"/>
    </source>
</evidence>
<feature type="domain" description="Zn(2)-C6 fungal-type" evidence="4">
    <location>
        <begin position="27"/>
        <end position="59"/>
    </location>
</feature>
<protein>
    <recommendedName>
        <fullName evidence="4">Zn(2)-C6 fungal-type domain-containing protein</fullName>
    </recommendedName>
</protein>
<accession>A0ABR3YP18</accession>
<evidence type="ECO:0000259" key="4">
    <source>
        <dbReference type="PROSITE" id="PS50048"/>
    </source>
</evidence>
<feature type="compositionally biased region" description="Low complexity" evidence="3">
    <location>
        <begin position="350"/>
        <end position="371"/>
    </location>
</feature>
<organism evidence="5 6">
    <name type="scientific">Sporothrix stenoceras</name>
    <dbReference type="NCBI Taxonomy" id="5173"/>
    <lineage>
        <taxon>Eukaryota</taxon>
        <taxon>Fungi</taxon>
        <taxon>Dikarya</taxon>
        <taxon>Ascomycota</taxon>
        <taxon>Pezizomycotina</taxon>
        <taxon>Sordariomycetes</taxon>
        <taxon>Sordariomycetidae</taxon>
        <taxon>Ophiostomatales</taxon>
        <taxon>Ophiostomataceae</taxon>
        <taxon>Sporothrix</taxon>
    </lineage>
</organism>
<feature type="compositionally biased region" description="Polar residues" evidence="3">
    <location>
        <begin position="146"/>
        <end position="157"/>
    </location>
</feature>
<dbReference type="Pfam" id="PF04082">
    <property type="entry name" value="Fungal_trans"/>
    <property type="match status" value="1"/>
</dbReference>
<dbReference type="SMART" id="SM00906">
    <property type="entry name" value="Fungal_trans"/>
    <property type="match status" value="1"/>
</dbReference>
<dbReference type="Proteomes" id="UP001583186">
    <property type="component" value="Unassembled WGS sequence"/>
</dbReference>
<evidence type="ECO:0000256" key="1">
    <source>
        <dbReference type="ARBA" id="ARBA00022723"/>
    </source>
</evidence>